<organism evidence="3 4">
    <name type="scientific">Paucihalobacter ruber</name>
    <dbReference type="NCBI Taxonomy" id="2567861"/>
    <lineage>
        <taxon>Bacteria</taxon>
        <taxon>Pseudomonadati</taxon>
        <taxon>Bacteroidota</taxon>
        <taxon>Flavobacteriia</taxon>
        <taxon>Flavobacteriales</taxon>
        <taxon>Flavobacteriaceae</taxon>
        <taxon>Paucihalobacter</taxon>
    </lineage>
</organism>
<evidence type="ECO:0000313" key="4">
    <source>
        <dbReference type="Proteomes" id="UP000317332"/>
    </source>
</evidence>
<name>A0A506PER6_9FLAO</name>
<proteinExistence type="predicted"/>
<evidence type="ECO:0000256" key="2">
    <source>
        <dbReference type="SAM" id="Phobius"/>
    </source>
</evidence>
<keyword evidence="2" id="KW-0472">Membrane</keyword>
<evidence type="ECO:0000313" key="3">
    <source>
        <dbReference type="EMBL" id="TPV32431.1"/>
    </source>
</evidence>
<dbReference type="AlphaFoldDB" id="A0A506PER6"/>
<accession>A0A506PER6</accession>
<evidence type="ECO:0000256" key="1">
    <source>
        <dbReference type="SAM" id="MobiDB-lite"/>
    </source>
</evidence>
<dbReference type="EMBL" id="VHIQ01000006">
    <property type="protein sequence ID" value="TPV32431.1"/>
    <property type="molecule type" value="Genomic_DNA"/>
</dbReference>
<dbReference type="Proteomes" id="UP000317332">
    <property type="component" value="Unassembled WGS sequence"/>
</dbReference>
<dbReference type="Pfam" id="PF16118">
    <property type="entry name" value="DUF4834"/>
    <property type="match status" value="1"/>
</dbReference>
<keyword evidence="2" id="KW-0812">Transmembrane</keyword>
<feature type="region of interest" description="Disordered" evidence="1">
    <location>
        <begin position="53"/>
        <end position="93"/>
    </location>
</feature>
<feature type="transmembrane region" description="Helical" evidence="2">
    <location>
        <begin position="14"/>
        <end position="36"/>
    </location>
</feature>
<dbReference type="InterPro" id="IPR032272">
    <property type="entry name" value="DUF4834"/>
</dbReference>
<comment type="caution">
    <text evidence="3">The sequence shown here is derived from an EMBL/GenBank/DDBJ whole genome shotgun (WGS) entry which is preliminary data.</text>
</comment>
<protein>
    <submittedName>
        <fullName evidence="3">DUF4834 family protein</fullName>
    </submittedName>
</protein>
<dbReference type="RefSeq" id="WP_140990926.1">
    <property type="nucleotide sequence ID" value="NZ_VHIQ01000006.1"/>
</dbReference>
<sequence>MMQEASFTGLLKTILIIILVYYTLKLLARIFAPFLFKYAAKKFEQKFGNVYNHTSQGSDKNQKEGETVIDSIPNQHQKSNKNVGEYIDFEEID</sequence>
<keyword evidence="4" id="KW-1185">Reference proteome</keyword>
<dbReference type="OrthoDB" id="1123055at2"/>
<gene>
    <name evidence="3" type="ORF">FJ651_12785</name>
</gene>
<keyword evidence="2" id="KW-1133">Transmembrane helix</keyword>
<feature type="compositionally biased region" description="Polar residues" evidence="1">
    <location>
        <begin position="72"/>
        <end position="82"/>
    </location>
</feature>
<reference evidence="3 4" key="1">
    <citation type="submission" date="2019-06" db="EMBL/GenBank/DDBJ databases">
        <title>Flavobacteriaceae Paucihalobacterium erythroidium CWB-1, complete genome.</title>
        <authorList>
            <person name="Wu S."/>
        </authorList>
    </citation>
    <scope>NUCLEOTIDE SEQUENCE [LARGE SCALE GENOMIC DNA]</scope>
    <source>
        <strain evidence="3 4">CWB-1</strain>
    </source>
</reference>